<evidence type="ECO:0000256" key="3">
    <source>
        <dbReference type="ARBA" id="ARBA00022612"/>
    </source>
</evidence>
<reference evidence="22" key="1">
    <citation type="submission" date="2021-03" db="EMBL/GenBank/DDBJ databases">
        <title>Draft genome sequence of rust myrtle Austropuccinia psidii MF-1, a brazilian biotype.</title>
        <authorList>
            <person name="Quecine M.C."/>
            <person name="Pachon D.M.R."/>
            <person name="Bonatelli M.L."/>
            <person name="Correr F.H."/>
            <person name="Franceschini L.M."/>
            <person name="Leite T.F."/>
            <person name="Margarido G.R.A."/>
            <person name="Almeida C.A."/>
            <person name="Ferrarezi J.A."/>
            <person name="Labate C.A."/>
        </authorList>
    </citation>
    <scope>NUCLEOTIDE SEQUENCE</scope>
    <source>
        <strain evidence="22">MF-1</strain>
    </source>
</reference>
<dbReference type="InterPro" id="IPR039537">
    <property type="entry name" value="Retrotran_Ty1/copia-like"/>
</dbReference>
<keyword evidence="16" id="KW-0808">Transferase</keyword>
<dbReference type="SUPFAM" id="SSF53098">
    <property type="entry name" value="Ribonuclease H-like"/>
    <property type="match status" value="1"/>
</dbReference>
<dbReference type="GO" id="GO:0046872">
    <property type="term" value="F:metal ion binding"/>
    <property type="evidence" value="ECO:0007669"/>
    <property type="project" value="UniProtKB-KW"/>
</dbReference>
<keyword evidence="7" id="KW-0479">Metal-binding</keyword>
<organism evidence="22 23">
    <name type="scientific">Austropuccinia psidii MF-1</name>
    <dbReference type="NCBI Taxonomy" id="1389203"/>
    <lineage>
        <taxon>Eukaryota</taxon>
        <taxon>Fungi</taxon>
        <taxon>Dikarya</taxon>
        <taxon>Basidiomycota</taxon>
        <taxon>Pucciniomycotina</taxon>
        <taxon>Pucciniomycetes</taxon>
        <taxon>Pucciniales</taxon>
        <taxon>Sphaerophragmiaceae</taxon>
        <taxon>Austropuccinia</taxon>
    </lineage>
</organism>
<keyword evidence="6" id="KW-0540">Nuclease</keyword>
<evidence type="ECO:0000256" key="9">
    <source>
        <dbReference type="ARBA" id="ARBA00022759"/>
    </source>
</evidence>
<evidence type="ECO:0000313" key="22">
    <source>
        <dbReference type="EMBL" id="MBW0561246.1"/>
    </source>
</evidence>
<dbReference type="Proteomes" id="UP000765509">
    <property type="component" value="Unassembled WGS sequence"/>
</dbReference>
<keyword evidence="2" id="KW-0815">Transposition</keyword>
<keyword evidence="17" id="KW-0917">Virion maturation</keyword>
<dbReference type="GO" id="GO:0006310">
    <property type="term" value="P:DNA recombination"/>
    <property type="evidence" value="ECO:0007669"/>
    <property type="project" value="UniProtKB-KW"/>
</dbReference>
<sequence length="391" mass="44920">MTRVHTHCRKDSELSVVLATGVLNHLFNDRCFFANLKYVTNIPIPTGYRQYTLSATATGTAKVLDLNGAMWKLKDFLYVPGLTANIIVMSQFAEEIKIKRLVKNSEIYLNKEANPAFVCNVTSGILEARIAMSRESKCLNTVNINWHDRLGHMHDQGIKKLLPEFKWDDICNICSMCKFPKLPFQHSFQKTTSLLENIHMDLCRPIPTPSLAGVRYFMNLVDQFSGYFSVKLLKQKSEAFTHFRNFKVYAEKKLNCKILNITSDGGGRFKNSSFKNFTREQGINHVVSPPHMPQHNGIVEQDDWSVIEKTRCLMLQLKLPTQYWEEAEAMATILCNMAKKCNKSPYELWHKIAPPINNLRPFGCKTWVRIPDSARMGNLMQCHGWESCWAM</sequence>
<evidence type="ECO:0000256" key="17">
    <source>
        <dbReference type="ARBA" id="ARBA00023113"/>
    </source>
</evidence>
<dbReference type="GO" id="GO:0004519">
    <property type="term" value="F:endonuclease activity"/>
    <property type="evidence" value="ECO:0007669"/>
    <property type="project" value="UniProtKB-KW"/>
</dbReference>
<keyword evidence="11" id="KW-0067">ATP-binding</keyword>
<keyword evidence="23" id="KW-1185">Reference proteome</keyword>
<evidence type="ECO:0000256" key="18">
    <source>
        <dbReference type="ARBA" id="ARBA00023172"/>
    </source>
</evidence>
<dbReference type="GO" id="GO:0003723">
    <property type="term" value="F:RNA binding"/>
    <property type="evidence" value="ECO:0007669"/>
    <property type="project" value="UniProtKB-KW"/>
</dbReference>
<dbReference type="GO" id="GO:0008233">
    <property type="term" value="F:peptidase activity"/>
    <property type="evidence" value="ECO:0007669"/>
    <property type="project" value="UniProtKB-KW"/>
</dbReference>
<dbReference type="EMBL" id="AVOT02070746">
    <property type="protein sequence ID" value="MBW0561246.1"/>
    <property type="molecule type" value="Genomic_DNA"/>
</dbReference>
<keyword evidence="15" id="KW-0695">RNA-directed DNA polymerase</keyword>
<comment type="catalytic activity">
    <reaction evidence="19">
        <text>DNA(n) + a 2'-deoxyribonucleoside 5'-triphosphate = DNA(n+1) + diphosphate</text>
        <dbReference type="Rhea" id="RHEA:22508"/>
        <dbReference type="Rhea" id="RHEA-COMP:17339"/>
        <dbReference type="Rhea" id="RHEA-COMP:17340"/>
        <dbReference type="ChEBI" id="CHEBI:33019"/>
        <dbReference type="ChEBI" id="CHEBI:61560"/>
        <dbReference type="ChEBI" id="CHEBI:173112"/>
        <dbReference type="EC" id="2.7.7.49"/>
    </reaction>
</comment>
<dbReference type="GO" id="GO:0032196">
    <property type="term" value="P:transposition"/>
    <property type="evidence" value="ECO:0007669"/>
    <property type="project" value="UniProtKB-KW"/>
</dbReference>
<dbReference type="PROSITE" id="PS50994">
    <property type="entry name" value="INTEGRASE"/>
    <property type="match status" value="1"/>
</dbReference>
<evidence type="ECO:0000256" key="14">
    <source>
        <dbReference type="ARBA" id="ARBA00022908"/>
    </source>
</evidence>
<dbReference type="GO" id="GO:0003964">
    <property type="term" value="F:RNA-directed DNA polymerase activity"/>
    <property type="evidence" value="ECO:0007669"/>
    <property type="project" value="UniProtKB-KW"/>
</dbReference>
<evidence type="ECO:0000256" key="6">
    <source>
        <dbReference type="ARBA" id="ARBA00022722"/>
    </source>
</evidence>
<evidence type="ECO:0000256" key="11">
    <source>
        <dbReference type="ARBA" id="ARBA00022840"/>
    </source>
</evidence>
<evidence type="ECO:0000256" key="12">
    <source>
        <dbReference type="ARBA" id="ARBA00022842"/>
    </source>
</evidence>
<keyword evidence="3" id="KW-1188">Viral release from host cell</keyword>
<keyword evidence="14" id="KW-0229">DNA integration</keyword>
<feature type="domain" description="Integrase catalytic" evidence="21">
    <location>
        <begin position="179"/>
        <end position="353"/>
    </location>
</feature>
<dbReference type="GO" id="GO:0005524">
    <property type="term" value="F:ATP binding"/>
    <property type="evidence" value="ECO:0007669"/>
    <property type="project" value="UniProtKB-KW"/>
</dbReference>
<dbReference type="InterPro" id="IPR054722">
    <property type="entry name" value="PolX-like_BBD"/>
</dbReference>
<evidence type="ECO:0000259" key="21">
    <source>
        <dbReference type="PROSITE" id="PS50994"/>
    </source>
</evidence>
<evidence type="ECO:0000313" key="23">
    <source>
        <dbReference type="Proteomes" id="UP000765509"/>
    </source>
</evidence>
<proteinExistence type="predicted"/>
<evidence type="ECO:0000256" key="7">
    <source>
        <dbReference type="ARBA" id="ARBA00022723"/>
    </source>
</evidence>
<comment type="catalytic activity">
    <reaction evidence="20">
        <text>DNA(n) + a 2'-deoxyribonucleoside 5'-triphosphate = DNA(n+1) + diphosphate</text>
        <dbReference type="Rhea" id="RHEA:22508"/>
        <dbReference type="Rhea" id="RHEA-COMP:17339"/>
        <dbReference type="Rhea" id="RHEA-COMP:17340"/>
        <dbReference type="ChEBI" id="CHEBI:33019"/>
        <dbReference type="ChEBI" id="CHEBI:61560"/>
        <dbReference type="ChEBI" id="CHEBI:173112"/>
        <dbReference type="EC" id="2.7.7.7"/>
    </reaction>
</comment>
<dbReference type="OrthoDB" id="5039078at2759"/>
<evidence type="ECO:0000256" key="19">
    <source>
        <dbReference type="ARBA" id="ARBA00048173"/>
    </source>
</evidence>
<evidence type="ECO:0000256" key="1">
    <source>
        <dbReference type="ARBA" id="ARBA00002180"/>
    </source>
</evidence>
<dbReference type="InterPro" id="IPR012337">
    <property type="entry name" value="RNaseH-like_sf"/>
</dbReference>
<dbReference type="InterPro" id="IPR001584">
    <property type="entry name" value="Integrase_cat-core"/>
</dbReference>
<evidence type="ECO:0000256" key="2">
    <source>
        <dbReference type="ARBA" id="ARBA00022578"/>
    </source>
</evidence>
<evidence type="ECO:0000256" key="13">
    <source>
        <dbReference type="ARBA" id="ARBA00022884"/>
    </source>
</evidence>
<keyword evidence="18" id="KW-0233">DNA recombination</keyword>
<evidence type="ECO:0000256" key="8">
    <source>
        <dbReference type="ARBA" id="ARBA00022741"/>
    </source>
</evidence>
<protein>
    <recommendedName>
        <fullName evidence="21">Integrase catalytic domain-containing protein</fullName>
    </recommendedName>
</protein>
<dbReference type="Gene3D" id="3.30.420.10">
    <property type="entry name" value="Ribonuclease H-like superfamily/Ribonuclease H"/>
    <property type="match status" value="1"/>
</dbReference>
<gene>
    <name evidence="22" type="ORF">O181_100961</name>
</gene>
<dbReference type="GO" id="GO:0006508">
    <property type="term" value="P:proteolysis"/>
    <property type="evidence" value="ECO:0007669"/>
    <property type="project" value="UniProtKB-KW"/>
</dbReference>
<evidence type="ECO:0000256" key="4">
    <source>
        <dbReference type="ARBA" id="ARBA00022670"/>
    </source>
</evidence>
<comment type="function">
    <text evidence="1">The aspartyl protease (PR) mediates the proteolytic cleavages of the Gag and Gag-Pol polyproteins after assembly of the VLP.</text>
</comment>
<dbReference type="PANTHER" id="PTHR42648">
    <property type="entry name" value="TRANSPOSASE, PUTATIVE-RELATED"/>
    <property type="match status" value="1"/>
</dbReference>
<keyword evidence="16" id="KW-0239">DNA-directed DNA polymerase</keyword>
<dbReference type="PANTHER" id="PTHR42648:SF11">
    <property type="entry name" value="TRANSPOSON TY4-P GAG-POL POLYPROTEIN"/>
    <property type="match status" value="1"/>
</dbReference>
<evidence type="ECO:0000256" key="20">
    <source>
        <dbReference type="ARBA" id="ARBA00049244"/>
    </source>
</evidence>
<evidence type="ECO:0000256" key="5">
    <source>
        <dbReference type="ARBA" id="ARBA00022695"/>
    </source>
</evidence>
<dbReference type="GO" id="GO:0005634">
    <property type="term" value="C:nucleus"/>
    <property type="evidence" value="ECO:0007669"/>
    <property type="project" value="UniProtKB-ARBA"/>
</dbReference>
<evidence type="ECO:0000256" key="15">
    <source>
        <dbReference type="ARBA" id="ARBA00022918"/>
    </source>
</evidence>
<keyword evidence="10" id="KW-0378">Hydrolase</keyword>
<dbReference type="AlphaFoldDB" id="A0A9Q3PI83"/>
<dbReference type="GO" id="GO:0003887">
    <property type="term" value="F:DNA-directed DNA polymerase activity"/>
    <property type="evidence" value="ECO:0007669"/>
    <property type="project" value="UniProtKB-KW"/>
</dbReference>
<name>A0A9Q3PI83_9BASI</name>
<keyword evidence="12" id="KW-0460">Magnesium</keyword>
<keyword evidence="9" id="KW-0255">Endonuclease</keyword>
<accession>A0A9Q3PI83</accession>
<comment type="caution">
    <text evidence="22">The sequence shown here is derived from an EMBL/GenBank/DDBJ whole genome shotgun (WGS) entry which is preliminary data.</text>
</comment>
<dbReference type="GO" id="GO:0015074">
    <property type="term" value="P:DNA integration"/>
    <property type="evidence" value="ECO:0007669"/>
    <property type="project" value="UniProtKB-KW"/>
</dbReference>
<keyword evidence="4" id="KW-0645">Protease</keyword>
<keyword evidence="13" id="KW-0694">RNA-binding</keyword>
<keyword evidence="8" id="KW-0547">Nucleotide-binding</keyword>
<evidence type="ECO:0000256" key="16">
    <source>
        <dbReference type="ARBA" id="ARBA00022932"/>
    </source>
</evidence>
<evidence type="ECO:0000256" key="10">
    <source>
        <dbReference type="ARBA" id="ARBA00022801"/>
    </source>
</evidence>
<dbReference type="Pfam" id="PF22936">
    <property type="entry name" value="Pol_BBD"/>
    <property type="match status" value="1"/>
</dbReference>
<keyword evidence="5" id="KW-0548">Nucleotidyltransferase</keyword>
<dbReference type="InterPro" id="IPR036397">
    <property type="entry name" value="RNaseH_sf"/>
</dbReference>